<dbReference type="SUPFAM" id="SSF63829">
    <property type="entry name" value="Calcium-dependent phosphotriesterase"/>
    <property type="match status" value="1"/>
</dbReference>
<keyword evidence="2" id="KW-0378">Hydrolase</keyword>
<evidence type="ECO:0000313" key="7">
    <source>
        <dbReference type="Proteomes" id="UP000247569"/>
    </source>
</evidence>
<feature type="binding site" evidence="4">
    <location>
        <position position="18"/>
    </location>
    <ligand>
        <name>a divalent metal cation</name>
        <dbReference type="ChEBI" id="CHEBI:60240"/>
    </ligand>
</feature>
<evidence type="ECO:0000259" key="5">
    <source>
        <dbReference type="Pfam" id="PF08450"/>
    </source>
</evidence>
<reference evidence="6 7" key="1">
    <citation type="submission" date="2018-05" db="EMBL/GenBank/DDBJ databases">
        <title>Genomic Encyclopedia of Type Strains, Phase IV (KMG-IV): sequencing the most valuable type-strain genomes for metagenomic binning, comparative biology and taxonomic classification.</title>
        <authorList>
            <person name="Goeker M."/>
        </authorList>
    </citation>
    <scope>NUCLEOTIDE SEQUENCE [LARGE SCALE GENOMIC DNA]</scope>
    <source>
        <strain evidence="6 7">DSM 44704</strain>
    </source>
</reference>
<dbReference type="PANTHER" id="PTHR47572:SF4">
    <property type="entry name" value="LACTONASE DRP35"/>
    <property type="match status" value="1"/>
</dbReference>
<dbReference type="AlphaFoldDB" id="A0A318JXA3"/>
<feature type="active site" description="Proton donor/acceptor" evidence="3">
    <location>
        <position position="65"/>
    </location>
</feature>
<dbReference type="EMBL" id="QJKF01000009">
    <property type="protein sequence ID" value="PXX61040.1"/>
    <property type="molecule type" value="Genomic_DNA"/>
</dbReference>
<accession>A0A318JXA3</accession>
<protein>
    <submittedName>
        <fullName evidence="6">SMP-30/gluconolaconase/LRE-like protein</fullName>
    </submittedName>
</protein>
<sequence length="106" mass="11168">MTPDGEVRRVADGLAFPNGMAITADGATLIVAESYANHLTAYDIQPDGGLAGRRVWAETPGDHPDGICIDAEGAVWYADVGNRHCVRVAESGKGPSRPREPVAPRS</sequence>
<dbReference type="Proteomes" id="UP000247569">
    <property type="component" value="Unassembled WGS sequence"/>
</dbReference>
<proteinExistence type="inferred from homology"/>
<dbReference type="GO" id="GO:0016787">
    <property type="term" value="F:hydrolase activity"/>
    <property type="evidence" value="ECO:0007669"/>
    <property type="project" value="UniProtKB-KW"/>
</dbReference>
<gene>
    <name evidence="6" type="ORF">DFR70_109231</name>
</gene>
<comment type="cofactor">
    <cofactor evidence="4">
        <name>Zn(2+)</name>
        <dbReference type="ChEBI" id="CHEBI:29105"/>
    </cofactor>
    <text evidence="4">Binds 1 divalent metal cation per subunit.</text>
</comment>
<name>A0A318JXA3_9NOCA</name>
<feature type="domain" description="SMP-30/Gluconolactonase/LRE-like region" evidence="5">
    <location>
        <begin position="2"/>
        <end position="93"/>
    </location>
</feature>
<dbReference type="Pfam" id="PF08450">
    <property type="entry name" value="SGL"/>
    <property type="match status" value="1"/>
</dbReference>
<comment type="caution">
    <text evidence="6">The sequence shown here is derived from an EMBL/GenBank/DDBJ whole genome shotgun (WGS) entry which is preliminary data.</text>
</comment>
<keyword evidence="4" id="KW-0862">Zinc</keyword>
<dbReference type="Gene3D" id="2.120.10.30">
    <property type="entry name" value="TolB, C-terminal domain"/>
    <property type="match status" value="1"/>
</dbReference>
<evidence type="ECO:0000256" key="2">
    <source>
        <dbReference type="ARBA" id="ARBA00022801"/>
    </source>
</evidence>
<evidence type="ECO:0000256" key="1">
    <source>
        <dbReference type="ARBA" id="ARBA00008853"/>
    </source>
</evidence>
<organism evidence="6 7">
    <name type="scientific">Nocardia tenerifensis</name>
    <dbReference type="NCBI Taxonomy" id="228006"/>
    <lineage>
        <taxon>Bacteria</taxon>
        <taxon>Bacillati</taxon>
        <taxon>Actinomycetota</taxon>
        <taxon>Actinomycetes</taxon>
        <taxon>Mycobacteriales</taxon>
        <taxon>Nocardiaceae</taxon>
        <taxon>Nocardia</taxon>
    </lineage>
</organism>
<dbReference type="GO" id="GO:0046872">
    <property type="term" value="F:metal ion binding"/>
    <property type="evidence" value="ECO:0007669"/>
    <property type="project" value="UniProtKB-KW"/>
</dbReference>
<evidence type="ECO:0000256" key="4">
    <source>
        <dbReference type="PIRSR" id="PIRSR605511-2"/>
    </source>
</evidence>
<comment type="similarity">
    <text evidence="1">Belongs to the SMP-30/CGR1 family.</text>
</comment>
<dbReference type="InterPro" id="IPR005511">
    <property type="entry name" value="SMP-30"/>
</dbReference>
<dbReference type="PRINTS" id="PR01790">
    <property type="entry name" value="SMP30FAMILY"/>
</dbReference>
<dbReference type="InterPro" id="IPR051262">
    <property type="entry name" value="SMP-30/CGR1_Lactonase"/>
</dbReference>
<dbReference type="InterPro" id="IPR011042">
    <property type="entry name" value="6-blade_b-propeller_TolB-like"/>
</dbReference>
<evidence type="ECO:0000256" key="3">
    <source>
        <dbReference type="PIRSR" id="PIRSR605511-1"/>
    </source>
</evidence>
<keyword evidence="4" id="KW-0479">Metal-binding</keyword>
<dbReference type="PANTHER" id="PTHR47572">
    <property type="entry name" value="LIPOPROTEIN-RELATED"/>
    <property type="match status" value="1"/>
</dbReference>
<dbReference type="InterPro" id="IPR013658">
    <property type="entry name" value="SGL"/>
</dbReference>
<feature type="binding site" evidence="4">
    <location>
        <position position="65"/>
    </location>
    <ligand>
        <name>a divalent metal cation</name>
        <dbReference type="ChEBI" id="CHEBI:60240"/>
    </ligand>
</feature>
<keyword evidence="7" id="KW-1185">Reference proteome</keyword>
<evidence type="ECO:0000313" key="6">
    <source>
        <dbReference type="EMBL" id="PXX61040.1"/>
    </source>
</evidence>